<reference evidence="3" key="1">
    <citation type="submission" date="2020-08" db="EMBL/GenBank/DDBJ databases">
        <title>Multicomponent nature underlies the extraordinary mechanical properties of spider dragline silk.</title>
        <authorList>
            <person name="Kono N."/>
            <person name="Nakamura H."/>
            <person name="Mori M."/>
            <person name="Yoshida Y."/>
            <person name="Ohtoshi R."/>
            <person name="Malay A.D."/>
            <person name="Moran D.A.P."/>
            <person name="Tomita M."/>
            <person name="Numata K."/>
            <person name="Arakawa K."/>
        </authorList>
    </citation>
    <scope>NUCLEOTIDE SEQUENCE</scope>
</reference>
<dbReference type="Proteomes" id="UP000886998">
    <property type="component" value="Unassembled WGS sequence"/>
</dbReference>
<comment type="caution">
    <text evidence="3">The sequence shown here is derived from an EMBL/GenBank/DDBJ whole genome shotgun (WGS) entry which is preliminary data.</text>
</comment>
<sequence>MDSSFYVYYCLNKKGIYVQIKQVTSSWNRKFLDAPGRTGKIFIINLILAAVRSQNDIALCLASSGIAAILLPGGRTAHYALKV</sequence>
<keyword evidence="1" id="KW-0067">ATP-binding</keyword>
<keyword evidence="4" id="KW-1185">Reference proteome</keyword>
<evidence type="ECO:0000313" key="3">
    <source>
        <dbReference type="EMBL" id="GFS51736.1"/>
    </source>
</evidence>
<dbReference type="EMBL" id="BMAV01026583">
    <property type="protein sequence ID" value="GFS51736.1"/>
    <property type="molecule type" value="Genomic_DNA"/>
</dbReference>
<proteinExistence type="inferred from homology"/>
<evidence type="ECO:0000259" key="2">
    <source>
        <dbReference type="Pfam" id="PF05970"/>
    </source>
</evidence>
<dbReference type="GO" id="GO:0000723">
    <property type="term" value="P:telomere maintenance"/>
    <property type="evidence" value="ECO:0007669"/>
    <property type="project" value="InterPro"/>
</dbReference>
<keyword evidence="1" id="KW-0347">Helicase</keyword>
<comment type="similarity">
    <text evidence="1">Belongs to the helicase family.</text>
</comment>
<dbReference type="PANTHER" id="PTHR10492">
    <property type="match status" value="1"/>
</dbReference>
<dbReference type="AlphaFoldDB" id="A0A8X6MFK8"/>
<dbReference type="GO" id="GO:0043139">
    <property type="term" value="F:5'-3' DNA helicase activity"/>
    <property type="evidence" value="ECO:0007669"/>
    <property type="project" value="UniProtKB-EC"/>
</dbReference>
<dbReference type="GO" id="GO:0006310">
    <property type="term" value="P:DNA recombination"/>
    <property type="evidence" value="ECO:0007669"/>
    <property type="project" value="UniProtKB-KW"/>
</dbReference>
<dbReference type="Gene3D" id="3.40.50.300">
    <property type="entry name" value="P-loop containing nucleotide triphosphate hydrolases"/>
    <property type="match status" value="1"/>
</dbReference>
<dbReference type="OrthoDB" id="6429883at2759"/>
<dbReference type="GO" id="GO:0006281">
    <property type="term" value="P:DNA repair"/>
    <property type="evidence" value="ECO:0007669"/>
    <property type="project" value="UniProtKB-KW"/>
</dbReference>
<dbReference type="InterPro" id="IPR027417">
    <property type="entry name" value="P-loop_NTPase"/>
</dbReference>
<comment type="cofactor">
    <cofactor evidence="1">
        <name>Mg(2+)</name>
        <dbReference type="ChEBI" id="CHEBI:18420"/>
    </cofactor>
</comment>
<accession>A0A8X6MFK8</accession>
<name>A0A8X6MFK8_9ARAC</name>
<gene>
    <name evidence="3" type="ORF">TNIN_272661</name>
</gene>
<dbReference type="InterPro" id="IPR010285">
    <property type="entry name" value="DNA_helicase_pif1-like_DEAD"/>
</dbReference>
<dbReference type="EC" id="5.6.2.3" evidence="1"/>
<feature type="domain" description="DNA helicase Pif1-like DEAD-box helicase" evidence="2">
    <location>
        <begin position="13"/>
        <end position="82"/>
    </location>
</feature>
<evidence type="ECO:0000313" key="4">
    <source>
        <dbReference type="Proteomes" id="UP000886998"/>
    </source>
</evidence>
<keyword evidence="1" id="KW-0227">DNA damage</keyword>
<keyword evidence="1" id="KW-0234">DNA repair</keyword>
<evidence type="ECO:0000256" key="1">
    <source>
        <dbReference type="RuleBase" id="RU363044"/>
    </source>
</evidence>
<dbReference type="PANTHER" id="PTHR10492:SF57">
    <property type="entry name" value="ATP-DEPENDENT DNA HELICASE"/>
    <property type="match status" value="1"/>
</dbReference>
<keyword evidence="1" id="KW-0233">DNA recombination</keyword>
<keyword evidence="1" id="KW-0378">Hydrolase</keyword>
<organism evidence="3 4">
    <name type="scientific">Trichonephila inaurata madagascariensis</name>
    <dbReference type="NCBI Taxonomy" id="2747483"/>
    <lineage>
        <taxon>Eukaryota</taxon>
        <taxon>Metazoa</taxon>
        <taxon>Ecdysozoa</taxon>
        <taxon>Arthropoda</taxon>
        <taxon>Chelicerata</taxon>
        <taxon>Arachnida</taxon>
        <taxon>Araneae</taxon>
        <taxon>Araneomorphae</taxon>
        <taxon>Entelegynae</taxon>
        <taxon>Araneoidea</taxon>
        <taxon>Nephilidae</taxon>
        <taxon>Trichonephila</taxon>
        <taxon>Trichonephila inaurata</taxon>
    </lineage>
</organism>
<dbReference type="GO" id="GO:0005524">
    <property type="term" value="F:ATP binding"/>
    <property type="evidence" value="ECO:0007669"/>
    <property type="project" value="UniProtKB-KW"/>
</dbReference>
<keyword evidence="1" id="KW-0547">Nucleotide-binding</keyword>
<protein>
    <recommendedName>
        <fullName evidence="1">ATP-dependent DNA helicase</fullName>
        <ecNumber evidence="1">5.6.2.3</ecNumber>
    </recommendedName>
</protein>
<comment type="catalytic activity">
    <reaction evidence="1">
        <text>ATP + H2O = ADP + phosphate + H(+)</text>
        <dbReference type="Rhea" id="RHEA:13065"/>
        <dbReference type="ChEBI" id="CHEBI:15377"/>
        <dbReference type="ChEBI" id="CHEBI:15378"/>
        <dbReference type="ChEBI" id="CHEBI:30616"/>
        <dbReference type="ChEBI" id="CHEBI:43474"/>
        <dbReference type="ChEBI" id="CHEBI:456216"/>
        <dbReference type="EC" id="5.6.2.3"/>
    </reaction>
</comment>
<dbReference type="Pfam" id="PF05970">
    <property type="entry name" value="PIF1"/>
    <property type="match status" value="1"/>
</dbReference>
<dbReference type="GO" id="GO:0016787">
    <property type="term" value="F:hydrolase activity"/>
    <property type="evidence" value="ECO:0007669"/>
    <property type="project" value="UniProtKB-KW"/>
</dbReference>